<dbReference type="AlphaFoldDB" id="A0A9D9DT29"/>
<proteinExistence type="predicted"/>
<protein>
    <recommendedName>
        <fullName evidence="4">Outer membrane protein beta-barrel domain-containing protein</fullName>
    </recommendedName>
</protein>
<organism evidence="2 3">
    <name type="scientific">Candidatus Pullibacteroides excrementavium</name>
    <dbReference type="NCBI Taxonomy" id="2840905"/>
    <lineage>
        <taxon>Bacteria</taxon>
        <taxon>Pseudomonadati</taxon>
        <taxon>Bacteroidota</taxon>
        <taxon>Bacteroidia</taxon>
        <taxon>Bacteroidales</taxon>
        <taxon>Candidatus Pullibacteroides</taxon>
    </lineage>
</organism>
<comment type="caution">
    <text evidence="2">The sequence shown here is derived from an EMBL/GenBank/DDBJ whole genome shotgun (WGS) entry which is preliminary data.</text>
</comment>
<evidence type="ECO:0000313" key="2">
    <source>
        <dbReference type="EMBL" id="MBO8432687.1"/>
    </source>
</evidence>
<keyword evidence="1" id="KW-0732">Signal</keyword>
<evidence type="ECO:0008006" key="4">
    <source>
        <dbReference type="Google" id="ProtNLM"/>
    </source>
</evidence>
<reference evidence="2" key="1">
    <citation type="submission" date="2020-10" db="EMBL/GenBank/DDBJ databases">
        <authorList>
            <person name="Gilroy R."/>
        </authorList>
    </citation>
    <scope>NUCLEOTIDE SEQUENCE</scope>
    <source>
        <strain evidence="2">2889</strain>
    </source>
</reference>
<name>A0A9D9DT29_9BACT</name>
<feature type="signal peptide" evidence="1">
    <location>
        <begin position="1"/>
        <end position="32"/>
    </location>
</feature>
<dbReference type="EMBL" id="JADIMZ010000083">
    <property type="protein sequence ID" value="MBO8432687.1"/>
    <property type="molecule type" value="Genomic_DNA"/>
</dbReference>
<evidence type="ECO:0000313" key="3">
    <source>
        <dbReference type="Proteomes" id="UP000823612"/>
    </source>
</evidence>
<evidence type="ECO:0000256" key="1">
    <source>
        <dbReference type="SAM" id="SignalP"/>
    </source>
</evidence>
<feature type="chain" id="PRO_5038767777" description="Outer membrane protein beta-barrel domain-containing protein" evidence="1">
    <location>
        <begin position="33"/>
        <end position="233"/>
    </location>
</feature>
<reference evidence="2" key="2">
    <citation type="journal article" date="2021" name="PeerJ">
        <title>Extensive microbial diversity within the chicken gut microbiome revealed by metagenomics and culture.</title>
        <authorList>
            <person name="Gilroy R."/>
            <person name="Ravi A."/>
            <person name="Getino M."/>
            <person name="Pursley I."/>
            <person name="Horton D.L."/>
            <person name="Alikhan N.F."/>
            <person name="Baker D."/>
            <person name="Gharbi K."/>
            <person name="Hall N."/>
            <person name="Watson M."/>
            <person name="Adriaenssens E.M."/>
            <person name="Foster-Nyarko E."/>
            <person name="Jarju S."/>
            <person name="Secka A."/>
            <person name="Antonio M."/>
            <person name="Oren A."/>
            <person name="Chaudhuri R.R."/>
            <person name="La Ragione R."/>
            <person name="Hildebrand F."/>
            <person name="Pallen M.J."/>
        </authorList>
    </citation>
    <scope>NUCLEOTIDE SEQUENCE</scope>
    <source>
        <strain evidence="2">2889</strain>
    </source>
</reference>
<dbReference type="Proteomes" id="UP000823612">
    <property type="component" value="Unassembled WGS sequence"/>
</dbReference>
<accession>A0A9D9DT29</accession>
<sequence>MKTEAVKKTWAQTKLRFFVAGLLCILAVPAMAETETGEGFVESLSESAAMQASLPDTASARTGSWKTLGFWKQQPHRVAIGTGFDVETKDAYRNGNGPLYFTLEYAYDIPWKLEALNFFVGGRLHGGWQGKKDSYYDMDLGVAAGVGLKFHMTWFLSLSAAYWGGYAYTENRWDVHGVGMEIPADKESVYRSVVDLRLTGTIKFMEVWAGYEWLWSGKELSNAYLTIGVGYRF</sequence>
<gene>
    <name evidence="2" type="ORF">IAB08_05285</name>
</gene>